<keyword evidence="4 10" id="KW-0813">Transport</keyword>
<dbReference type="InterPro" id="IPR010065">
    <property type="entry name" value="AA_ABC_transptr_permease_3TM"/>
</dbReference>
<dbReference type="Proteomes" id="UP000032564">
    <property type="component" value="Unassembled WGS sequence"/>
</dbReference>
<dbReference type="Gene3D" id="1.10.3720.10">
    <property type="entry name" value="MetI-like"/>
    <property type="match status" value="1"/>
</dbReference>
<proteinExistence type="inferred from homology"/>
<evidence type="ECO:0000313" key="13">
    <source>
        <dbReference type="Proteomes" id="UP000032564"/>
    </source>
</evidence>
<comment type="subcellular location">
    <subcellularLocation>
        <location evidence="2">Cell inner membrane</location>
        <topology evidence="2">Multi-pass membrane protein</topology>
    </subcellularLocation>
    <subcellularLocation>
        <location evidence="10">Cell membrane</location>
        <topology evidence="10">Multi-pass membrane protein</topology>
    </subcellularLocation>
</comment>
<dbReference type="NCBIfam" id="TIGR01726">
    <property type="entry name" value="HEQRo_perm_3TM"/>
    <property type="match status" value="1"/>
</dbReference>
<evidence type="ECO:0000256" key="1">
    <source>
        <dbReference type="ARBA" id="ARBA00003159"/>
    </source>
</evidence>
<evidence type="ECO:0000256" key="2">
    <source>
        <dbReference type="ARBA" id="ARBA00004429"/>
    </source>
</evidence>
<sequence>MTDLIEQFFNLDIMSQALPYLISGLMITLVLTAVLAPVGFGIGLGLALMSEARSPVLRWVVRTWVNVFRTMPPLVLIIVTFSALPFLGVRLPAILCAVIALLLNNTAYYCEIIRAGLGSVSRGQMEAARSTGLGYTDSLRYVVLPQALRNVLPDLASNTIEVVKATSLASIVGVHDLLYSASTIRSVTFNTSSLTLAAIIYLIILLPAVRLSGRLERKPQTA</sequence>
<comment type="caution">
    <text evidence="12">The sequence shown here is derived from an EMBL/GenBank/DDBJ whole genome shotgun (WGS) entry which is preliminary data.</text>
</comment>
<dbReference type="PANTHER" id="PTHR30614:SF20">
    <property type="entry name" value="GLUTAMINE TRANSPORT SYSTEM PERMEASE PROTEIN GLNP"/>
    <property type="match status" value="1"/>
</dbReference>
<evidence type="ECO:0000256" key="9">
    <source>
        <dbReference type="ARBA" id="ARBA00023136"/>
    </source>
</evidence>
<reference evidence="12 13" key="1">
    <citation type="submission" date="2014-12" db="EMBL/GenBank/DDBJ databases">
        <authorList>
            <person name="Kuzmanovic N."/>
            <person name="Pulawska J."/>
            <person name="Obradovic A."/>
        </authorList>
    </citation>
    <scope>NUCLEOTIDE SEQUENCE [LARGE SCALE GENOMIC DNA]</scope>
    <source>
        <strain evidence="12 13">KFB 330</strain>
    </source>
</reference>
<feature type="transmembrane region" description="Helical" evidence="10">
    <location>
        <begin position="187"/>
        <end position="209"/>
    </location>
</feature>
<feature type="transmembrane region" description="Helical" evidence="10">
    <location>
        <begin position="74"/>
        <end position="103"/>
    </location>
</feature>
<keyword evidence="9 10" id="KW-0472">Membrane</keyword>
<evidence type="ECO:0000256" key="6">
    <source>
        <dbReference type="ARBA" id="ARBA00022692"/>
    </source>
</evidence>
<feature type="transmembrane region" description="Helical" evidence="10">
    <location>
        <begin position="20"/>
        <end position="48"/>
    </location>
</feature>
<evidence type="ECO:0000256" key="7">
    <source>
        <dbReference type="ARBA" id="ARBA00022970"/>
    </source>
</evidence>
<evidence type="ECO:0000256" key="5">
    <source>
        <dbReference type="ARBA" id="ARBA00022475"/>
    </source>
</evidence>
<protein>
    <submittedName>
        <fullName evidence="12">Polar amino acid ABC transporter permease</fullName>
    </submittedName>
</protein>
<name>A0ABR5D1H0_9HYPH</name>
<accession>A0ABR5D1H0</accession>
<dbReference type="RefSeq" id="WP_045023063.1">
    <property type="nucleotide sequence ID" value="NZ_CP166106.1"/>
</dbReference>
<dbReference type="InterPro" id="IPR035906">
    <property type="entry name" value="MetI-like_sf"/>
</dbReference>
<evidence type="ECO:0000256" key="4">
    <source>
        <dbReference type="ARBA" id="ARBA00022448"/>
    </source>
</evidence>
<dbReference type="PROSITE" id="PS50928">
    <property type="entry name" value="ABC_TM1"/>
    <property type="match status" value="1"/>
</dbReference>
<evidence type="ECO:0000259" key="11">
    <source>
        <dbReference type="PROSITE" id="PS50928"/>
    </source>
</evidence>
<evidence type="ECO:0000256" key="10">
    <source>
        <dbReference type="RuleBase" id="RU363032"/>
    </source>
</evidence>
<comment type="function">
    <text evidence="1">Part of the binding-protein-dependent transport system for glutamine; probably responsible for the translocation of the substrate across the membrane.</text>
</comment>
<comment type="similarity">
    <text evidence="3">Belongs to the binding-protein-dependent transport system permease family. HisMQ subfamily.</text>
</comment>
<organism evidence="12 13">
    <name type="scientific">Agrobacterium arsenijevicii</name>
    <dbReference type="NCBI Taxonomy" id="1585697"/>
    <lineage>
        <taxon>Bacteria</taxon>
        <taxon>Pseudomonadati</taxon>
        <taxon>Pseudomonadota</taxon>
        <taxon>Alphaproteobacteria</taxon>
        <taxon>Hyphomicrobiales</taxon>
        <taxon>Rhizobiaceae</taxon>
        <taxon>Rhizobium/Agrobacterium group</taxon>
        <taxon>Agrobacterium</taxon>
    </lineage>
</organism>
<keyword evidence="5" id="KW-1003">Cell membrane</keyword>
<evidence type="ECO:0000256" key="3">
    <source>
        <dbReference type="ARBA" id="ARBA00010072"/>
    </source>
</evidence>
<dbReference type="Pfam" id="PF00528">
    <property type="entry name" value="BPD_transp_1"/>
    <property type="match status" value="1"/>
</dbReference>
<keyword evidence="13" id="KW-1185">Reference proteome</keyword>
<dbReference type="InterPro" id="IPR000515">
    <property type="entry name" value="MetI-like"/>
</dbReference>
<evidence type="ECO:0000256" key="8">
    <source>
        <dbReference type="ARBA" id="ARBA00022989"/>
    </source>
</evidence>
<dbReference type="SUPFAM" id="SSF161098">
    <property type="entry name" value="MetI-like"/>
    <property type="match status" value="1"/>
</dbReference>
<gene>
    <name evidence="12" type="ORF">RP75_23945</name>
</gene>
<dbReference type="CDD" id="cd06261">
    <property type="entry name" value="TM_PBP2"/>
    <property type="match status" value="1"/>
</dbReference>
<dbReference type="EMBL" id="JWIT01000025">
    <property type="protein sequence ID" value="KJF70900.1"/>
    <property type="molecule type" value="Genomic_DNA"/>
</dbReference>
<dbReference type="InterPro" id="IPR043429">
    <property type="entry name" value="ArtM/GltK/GlnP/TcyL/YhdX-like"/>
</dbReference>
<keyword evidence="6 10" id="KW-0812">Transmembrane</keyword>
<keyword evidence="7" id="KW-0029">Amino-acid transport</keyword>
<dbReference type="PANTHER" id="PTHR30614">
    <property type="entry name" value="MEMBRANE COMPONENT OF AMINO ACID ABC TRANSPORTER"/>
    <property type="match status" value="1"/>
</dbReference>
<feature type="domain" description="ABC transmembrane type-1" evidence="11">
    <location>
        <begin position="25"/>
        <end position="212"/>
    </location>
</feature>
<keyword evidence="8 10" id="KW-1133">Transmembrane helix</keyword>
<evidence type="ECO:0000313" key="12">
    <source>
        <dbReference type="EMBL" id="KJF70900.1"/>
    </source>
</evidence>